<dbReference type="EMBL" id="CACVAR010000391">
    <property type="protein sequence ID" value="CAA6825517.1"/>
    <property type="molecule type" value="Genomic_DNA"/>
</dbReference>
<organism evidence="1">
    <name type="scientific">uncultured Sulfurovum sp</name>
    <dbReference type="NCBI Taxonomy" id="269237"/>
    <lineage>
        <taxon>Bacteria</taxon>
        <taxon>Pseudomonadati</taxon>
        <taxon>Campylobacterota</taxon>
        <taxon>Epsilonproteobacteria</taxon>
        <taxon>Campylobacterales</taxon>
        <taxon>Sulfurovaceae</taxon>
        <taxon>Sulfurovum</taxon>
        <taxon>environmental samples</taxon>
    </lineage>
</organism>
<evidence type="ECO:0000313" key="1">
    <source>
        <dbReference type="EMBL" id="CAA6825517.1"/>
    </source>
</evidence>
<proteinExistence type="predicted"/>
<dbReference type="AlphaFoldDB" id="A0A6S6U5H6"/>
<sequence length="73" mass="8897">MTITLNIHNEQLFDKILWFLNRFQNDGLEIITHNKDSNQKDEKEPLENKFSQFSGMWENREITQESIREQAWK</sequence>
<reference evidence="1" key="1">
    <citation type="submission" date="2020-01" db="EMBL/GenBank/DDBJ databases">
        <authorList>
            <person name="Meier V. D."/>
            <person name="Meier V D."/>
        </authorList>
    </citation>
    <scope>NUCLEOTIDE SEQUENCE</scope>
    <source>
        <strain evidence="1">HLG_WM_MAG_03</strain>
    </source>
</reference>
<name>A0A6S6U5H6_9BACT</name>
<protein>
    <submittedName>
        <fullName evidence="1">Uncharacterized protein</fullName>
    </submittedName>
</protein>
<gene>
    <name evidence="1" type="ORF">HELGO_WM25766</name>
</gene>
<accession>A0A6S6U5H6</accession>